<proteinExistence type="predicted"/>
<evidence type="ECO:0000313" key="2">
    <source>
        <dbReference type="EMBL" id="KLU66740.1"/>
    </source>
</evidence>
<protein>
    <recommendedName>
        <fullName evidence="1">Putative phage metallopeptidase domain-containing protein</fullName>
    </recommendedName>
</protein>
<reference evidence="2 3" key="1">
    <citation type="submission" date="2015-06" db="EMBL/GenBank/DDBJ databases">
        <title>Draft genome of the moderately acidophilic sulfate reducer Candidatus Desulfosporosinus acididurans strain M1.</title>
        <authorList>
            <person name="Poehlein A."/>
            <person name="Petzsch P."/>
            <person name="Johnson B.D."/>
            <person name="Schloemann M."/>
            <person name="Daniel R."/>
            <person name="Muehling M."/>
        </authorList>
    </citation>
    <scope>NUCLEOTIDE SEQUENCE [LARGE SCALE GENOMIC DNA]</scope>
    <source>
        <strain evidence="2 3">M1</strain>
    </source>
</reference>
<evidence type="ECO:0000313" key="3">
    <source>
        <dbReference type="Proteomes" id="UP000036356"/>
    </source>
</evidence>
<sequence>MDDQLLCQKCIIKCGDSCAALEALTKLYKDLRTEEKSEIIRNLRKDLSLIDYEVADDLKTMGEKVINAMPELSFIKEYGVRIGYVRSYEAKRDKGRQVNANCRKVNGTYTAYLPFDFIVTFFEPNIYYMSDNQKKILMLHELRHIGIGERGLRLENHDVEDFKSILDRFGIDWSGFDQEVPDILLAGGDSVKKTKGKGKKK</sequence>
<accession>A0A0J1FTD8</accession>
<dbReference type="Pfam" id="PF18894">
    <property type="entry name" value="PhageMetallopep"/>
    <property type="match status" value="1"/>
</dbReference>
<comment type="caution">
    <text evidence="2">The sequence shown here is derived from an EMBL/GenBank/DDBJ whole genome shotgun (WGS) entry which is preliminary data.</text>
</comment>
<dbReference type="AlphaFoldDB" id="A0A0J1FTD8"/>
<feature type="domain" description="Putative phage metallopeptidase" evidence="1">
    <location>
        <begin position="51"/>
        <end position="173"/>
    </location>
</feature>
<dbReference type="RefSeq" id="WP_047809279.1">
    <property type="nucleotide sequence ID" value="NZ_LDZY01000004.1"/>
</dbReference>
<name>A0A0J1FTD8_9FIRM</name>
<keyword evidence="3" id="KW-1185">Reference proteome</keyword>
<dbReference type="InterPro" id="IPR043998">
    <property type="entry name" value="Put_Metallopep"/>
</dbReference>
<dbReference type="EMBL" id="LDZY01000004">
    <property type="protein sequence ID" value="KLU66740.1"/>
    <property type="molecule type" value="Genomic_DNA"/>
</dbReference>
<gene>
    <name evidence="2" type="ORF">DEAC_c14080</name>
</gene>
<evidence type="ECO:0000259" key="1">
    <source>
        <dbReference type="Pfam" id="PF18894"/>
    </source>
</evidence>
<dbReference type="PATRIC" id="fig|476652.3.peg.1444"/>
<dbReference type="Proteomes" id="UP000036356">
    <property type="component" value="Unassembled WGS sequence"/>
</dbReference>
<dbReference type="STRING" id="476652.DEAC_c14080"/>
<organism evidence="2 3">
    <name type="scientific">Desulfosporosinus acididurans</name>
    <dbReference type="NCBI Taxonomy" id="476652"/>
    <lineage>
        <taxon>Bacteria</taxon>
        <taxon>Bacillati</taxon>
        <taxon>Bacillota</taxon>
        <taxon>Clostridia</taxon>
        <taxon>Eubacteriales</taxon>
        <taxon>Desulfitobacteriaceae</taxon>
        <taxon>Desulfosporosinus</taxon>
    </lineage>
</organism>